<comment type="caution">
    <text evidence="1">The sequence shown here is derived from an EMBL/GenBank/DDBJ whole genome shotgun (WGS) entry which is preliminary data.</text>
</comment>
<proteinExistence type="predicted"/>
<dbReference type="PANTHER" id="PTHR16509">
    <property type="match status" value="1"/>
</dbReference>
<dbReference type="RefSeq" id="WP_252850379.1">
    <property type="nucleotide sequence ID" value="NZ_JAMXLR010000002.1"/>
</dbReference>
<name>A0A9X2F615_9BACT</name>
<evidence type="ECO:0000313" key="1">
    <source>
        <dbReference type="EMBL" id="MCO6042277.1"/>
    </source>
</evidence>
<dbReference type="InterPro" id="IPR029052">
    <property type="entry name" value="Metallo-depent_PP-like"/>
</dbReference>
<gene>
    <name evidence="1" type="ORF">NG895_00015</name>
</gene>
<dbReference type="Proteomes" id="UP001155241">
    <property type="component" value="Unassembled WGS sequence"/>
</dbReference>
<sequence>MDTRRSFLYKGALALTSCGMSVKAPRELLAAQEASTPSICFGLLTDCHYAAKAHVGSRYYRESLNKIDDAVRQFNDSKADFAVELGDFIDAADDVDTELGWLRKANEHFAKFTGDRHYVLGNHCVATLSKKEFLNTSGAKKAYYSFDRGDIHFVILDACYRHDGVSYGRNNFDWTDANVPPHQIKWLQNDLKSTFLPVVVFVHQRLDGNGSYFVKNAMEVRSVLEDSGKVLAVFQGHSHKNSYKDIAKIHYCTLRAVVEESGIENSGHAIVSIFPDRSILVDGYRQQSDYDLKKTSR</sequence>
<reference evidence="1" key="1">
    <citation type="submission" date="2022-06" db="EMBL/GenBank/DDBJ databases">
        <title>Aeoliella straminimaris, a novel planctomycete from sediments.</title>
        <authorList>
            <person name="Vitorino I.R."/>
            <person name="Lage O.M."/>
        </authorList>
    </citation>
    <scope>NUCLEOTIDE SEQUENCE</scope>
    <source>
        <strain evidence="1">ICT_H6.2</strain>
    </source>
</reference>
<dbReference type="AlphaFoldDB" id="A0A9X2F615"/>
<dbReference type="EMBL" id="JAMXLR010000002">
    <property type="protein sequence ID" value="MCO6042277.1"/>
    <property type="molecule type" value="Genomic_DNA"/>
</dbReference>
<keyword evidence="2" id="KW-1185">Reference proteome</keyword>
<dbReference type="PANTHER" id="PTHR16509:SF1">
    <property type="entry name" value="MANGANESE-DEPENDENT ADP-RIBOSE_CDP-ALCOHOL DIPHOSPHATASE"/>
    <property type="match status" value="1"/>
</dbReference>
<organism evidence="1 2">
    <name type="scientific">Aeoliella straminimaris</name>
    <dbReference type="NCBI Taxonomy" id="2954799"/>
    <lineage>
        <taxon>Bacteria</taxon>
        <taxon>Pseudomonadati</taxon>
        <taxon>Planctomycetota</taxon>
        <taxon>Planctomycetia</taxon>
        <taxon>Pirellulales</taxon>
        <taxon>Lacipirellulaceae</taxon>
        <taxon>Aeoliella</taxon>
    </lineage>
</organism>
<dbReference type="Gene3D" id="3.60.21.10">
    <property type="match status" value="2"/>
</dbReference>
<dbReference type="SUPFAM" id="SSF56300">
    <property type="entry name" value="Metallo-dependent phosphatases"/>
    <property type="match status" value="1"/>
</dbReference>
<evidence type="ECO:0000313" key="2">
    <source>
        <dbReference type="Proteomes" id="UP001155241"/>
    </source>
</evidence>
<protein>
    <submittedName>
        <fullName evidence="1">Metallophosphoesterase</fullName>
    </submittedName>
</protein>
<accession>A0A9X2F615</accession>